<feature type="region of interest" description="Disordered" evidence="1">
    <location>
        <begin position="83"/>
        <end position="106"/>
    </location>
</feature>
<organism evidence="2">
    <name type="scientific">Phlegmariurus squarrosus</name>
    <name type="common">Rock tassel fern</name>
    <name type="synonym">Lycopodium squarrosum</name>
    <dbReference type="NCBI Taxonomy" id="73615"/>
    <lineage>
        <taxon>Eukaryota</taxon>
        <taxon>Viridiplantae</taxon>
        <taxon>Streptophyta</taxon>
        <taxon>Embryophyta</taxon>
        <taxon>Tracheophyta</taxon>
        <taxon>Lycopodiopsida</taxon>
        <taxon>Lycopodiales</taxon>
        <taxon>Lycopodiaceae</taxon>
        <taxon>Huperzioideae</taxon>
        <taxon>Phlegmariurus</taxon>
    </lineage>
</organism>
<dbReference type="GeneID" id="12354560"/>
<accession>H9M8A2</accession>
<dbReference type="AlphaFoldDB" id="H9M8A2"/>
<dbReference type="EMBL" id="JQ002659">
    <property type="protein sequence ID" value="AEV55809.1"/>
    <property type="molecule type" value="Genomic_DNA"/>
</dbReference>
<sequence>MICNDSSFAIMKESEVPRIGVKQCEKFSIQRHGLIIGFSPAETSSSMGEAGSSYCLAAGAVRFIRVAVLDPTGESLHIIHPSAQEKRRFQRSRTLSSHSQESARVQTKNPTYFVCYPSELENAMRSPSAKRAGGQKKAESAFAKLRKEKKKKKNKNKSIPDPGLFI</sequence>
<gene>
    <name evidence="2" type="primary">ORF166</name>
    <name evidence="2" type="ORF">HusqMp146</name>
</gene>
<protein>
    <submittedName>
        <fullName evidence="2">Uncharacterized protein</fullName>
    </submittedName>
</protein>
<keyword evidence="2" id="KW-0496">Mitochondrion</keyword>
<evidence type="ECO:0000313" key="2">
    <source>
        <dbReference type="EMBL" id="AEV55809.1"/>
    </source>
</evidence>
<feature type="compositionally biased region" description="Basic residues" evidence="1">
    <location>
        <begin position="144"/>
        <end position="156"/>
    </location>
</feature>
<feature type="compositionally biased region" description="Polar residues" evidence="1">
    <location>
        <begin position="92"/>
        <end position="106"/>
    </location>
</feature>
<dbReference type="RefSeq" id="YP_006234385.1">
    <property type="nucleotide sequence ID" value="NC_017755.1"/>
</dbReference>
<name>H9M8A2_PHLSQ</name>
<feature type="region of interest" description="Disordered" evidence="1">
    <location>
        <begin position="124"/>
        <end position="166"/>
    </location>
</feature>
<proteinExistence type="predicted"/>
<reference evidence="2" key="1">
    <citation type="journal article" date="2012" name="PLoS ONE">
        <title>The Mitochondrial Genome of the Lycophyte Huperzia squarrosa: The Most Archaic Form in Vascular Plants.</title>
        <authorList>
            <person name="Liu Y."/>
            <person name="Wang B."/>
            <person name="Cui P."/>
            <person name="Li L."/>
            <person name="Xue J.Y."/>
            <person name="Yu J."/>
            <person name="Qiu Y.L."/>
        </authorList>
    </citation>
    <scope>NUCLEOTIDE SEQUENCE</scope>
</reference>
<geneLocation type="mitochondrion" evidence="2"/>
<evidence type="ECO:0000256" key="1">
    <source>
        <dbReference type="SAM" id="MobiDB-lite"/>
    </source>
</evidence>